<evidence type="ECO:0000256" key="9">
    <source>
        <dbReference type="ARBA" id="ARBA00022622"/>
    </source>
</evidence>
<keyword evidence="21" id="KW-0325">Glycoprotein</keyword>
<dbReference type="GO" id="GO:0004230">
    <property type="term" value="F:glutamyl aminopeptidase activity"/>
    <property type="evidence" value="ECO:0007669"/>
    <property type="project" value="UniProtKB-EC"/>
</dbReference>
<organism evidence="30 31">
    <name type="scientific">Drosophila mojavensis</name>
    <name type="common">Fruit fly</name>
    <dbReference type="NCBI Taxonomy" id="7230"/>
    <lineage>
        <taxon>Eukaryota</taxon>
        <taxon>Metazoa</taxon>
        <taxon>Ecdysozoa</taxon>
        <taxon>Arthropoda</taxon>
        <taxon>Hexapoda</taxon>
        <taxon>Insecta</taxon>
        <taxon>Pterygota</taxon>
        <taxon>Neoptera</taxon>
        <taxon>Endopterygota</taxon>
        <taxon>Diptera</taxon>
        <taxon>Brachycera</taxon>
        <taxon>Muscomorpha</taxon>
        <taxon>Ephydroidea</taxon>
        <taxon>Drosophilidae</taxon>
        <taxon>Drosophila</taxon>
    </lineage>
</organism>
<keyword evidence="8" id="KW-1003">Cell membrane</keyword>
<evidence type="ECO:0000256" key="22">
    <source>
        <dbReference type="ARBA" id="ARBA00023288"/>
    </source>
</evidence>
<evidence type="ECO:0000256" key="13">
    <source>
        <dbReference type="ARBA" id="ARBA00022801"/>
    </source>
</evidence>
<evidence type="ECO:0000256" key="14">
    <source>
        <dbReference type="ARBA" id="ARBA00022833"/>
    </source>
</evidence>
<feature type="site" description="Transition state stabilizer" evidence="25">
    <location>
        <position position="471"/>
    </location>
</feature>
<evidence type="ECO:0000313" key="31">
    <source>
        <dbReference type="Proteomes" id="UP000009192"/>
    </source>
</evidence>
<comment type="subcellular location">
    <subcellularLocation>
        <location evidence="3">Cell membrane</location>
        <topology evidence="3">Lipid-anchor</topology>
        <topology evidence="3">GPI-anchor</topology>
    </subcellularLocation>
    <subcellularLocation>
        <location evidence="2">Cell membrane</location>
        <topology evidence="2">Single-pass type II membrane protein</topology>
    </subcellularLocation>
</comment>
<evidence type="ECO:0000256" key="21">
    <source>
        <dbReference type="ARBA" id="ARBA00023180"/>
    </source>
</evidence>
<dbReference type="Pfam" id="PF17900">
    <property type="entry name" value="Peptidase_M1_N"/>
    <property type="match status" value="2"/>
</dbReference>
<evidence type="ECO:0000256" key="24">
    <source>
        <dbReference type="PIRSR" id="PIRSR634016-3"/>
    </source>
</evidence>
<dbReference type="Gene3D" id="2.60.40.1730">
    <property type="entry name" value="tricorn interacting facor f3 domain"/>
    <property type="match status" value="2"/>
</dbReference>
<dbReference type="GO" id="GO:0098552">
    <property type="term" value="C:side of membrane"/>
    <property type="evidence" value="ECO:0007669"/>
    <property type="project" value="UniProtKB-KW"/>
</dbReference>
<dbReference type="InterPro" id="IPR045357">
    <property type="entry name" value="Aminopeptidase_N-like_N"/>
</dbReference>
<dbReference type="InParanoid" id="A0A0Q9X6W1"/>
<evidence type="ECO:0000256" key="12">
    <source>
        <dbReference type="ARBA" id="ARBA00022723"/>
    </source>
</evidence>
<keyword evidence="10" id="KW-0645">Protease</keyword>
<keyword evidence="12 24" id="KW-0479">Metal-binding</keyword>
<feature type="domain" description="Aminopeptidase N-like N-terminal" evidence="29">
    <location>
        <begin position="1038"/>
        <end position="1219"/>
    </location>
</feature>
<keyword evidence="18" id="KW-0482">Metalloprotease</keyword>
<dbReference type="GO" id="GO:0005737">
    <property type="term" value="C:cytoplasm"/>
    <property type="evidence" value="ECO:0007669"/>
    <property type="project" value="TreeGrafter"/>
</dbReference>
<keyword evidence="11" id="KW-0812">Transmembrane</keyword>
<keyword evidence="31" id="KW-1185">Reference proteome</keyword>
<protein>
    <recommendedName>
        <fullName evidence="6">glutamyl aminopeptidase</fullName>
        <ecNumber evidence="6">3.4.11.7</ecNumber>
    </recommendedName>
</protein>
<keyword evidence="14 24" id="KW-0862">Zinc</keyword>
<reference evidence="30 31" key="1">
    <citation type="journal article" date="2007" name="Nature">
        <title>Evolution of genes and genomes on the Drosophila phylogeny.</title>
        <authorList>
            <consortium name="Drosophila 12 Genomes Consortium"/>
            <person name="Clark A.G."/>
            <person name="Eisen M.B."/>
            <person name="Smith D.R."/>
            <person name="Bergman C.M."/>
            <person name="Oliver B."/>
            <person name="Markow T.A."/>
            <person name="Kaufman T.C."/>
            <person name="Kellis M."/>
            <person name="Gelbart W."/>
            <person name="Iyer V.N."/>
            <person name="Pollard D.A."/>
            <person name="Sackton T.B."/>
            <person name="Larracuente A.M."/>
            <person name="Singh N.D."/>
            <person name="Abad J.P."/>
            <person name="Abt D.N."/>
            <person name="Adryan B."/>
            <person name="Aguade M."/>
            <person name="Akashi H."/>
            <person name="Anderson W.W."/>
            <person name="Aquadro C.F."/>
            <person name="Ardell D.H."/>
            <person name="Arguello R."/>
            <person name="Artieri C.G."/>
            <person name="Barbash D.A."/>
            <person name="Barker D."/>
            <person name="Barsanti P."/>
            <person name="Batterham P."/>
            <person name="Batzoglou S."/>
            <person name="Begun D."/>
            <person name="Bhutkar A."/>
            <person name="Blanco E."/>
            <person name="Bosak S.A."/>
            <person name="Bradley R.K."/>
            <person name="Brand A.D."/>
            <person name="Brent M.R."/>
            <person name="Brooks A.N."/>
            <person name="Brown R.H."/>
            <person name="Butlin R.K."/>
            <person name="Caggese C."/>
            <person name="Calvi B.R."/>
            <person name="Bernardo de Carvalho A."/>
            <person name="Caspi A."/>
            <person name="Castrezana S."/>
            <person name="Celniker S.E."/>
            <person name="Chang J.L."/>
            <person name="Chapple C."/>
            <person name="Chatterji S."/>
            <person name="Chinwalla A."/>
            <person name="Civetta A."/>
            <person name="Clifton S.W."/>
            <person name="Comeron J.M."/>
            <person name="Costello J.C."/>
            <person name="Coyne J.A."/>
            <person name="Daub J."/>
            <person name="David R.G."/>
            <person name="Delcher A.L."/>
            <person name="Delehaunty K."/>
            <person name="Do C.B."/>
            <person name="Ebling H."/>
            <person name="Edwards K."/>
            <person name="Eickbush T."/>
            <person name="Evans J.D."/>
            <person name="Filipski A."/>
            <person name="Findeiss S."/>
            <person name="Freyhult E."/>
            <person name="Fulton L."/>
            <person name="Fulton R."/>
            <person name="Garcia A.C."/>
            <person name="Gardiner A."/>
            <person name="Garfield D.A."/>
            <person name="Garvin B.E."/>
            <person name="Gibson G."/>
            <person name="Gilbert D."/>
            <person name="Gnerre S."/>
            <person name="Godfrey J."/>
            <person name="Good R."/>
            <person name="Gotea V."/>
            <person name="Gravely B."/>
            <person name="Greenberg A.J."/>
            <person name="Griffiths-Jones S."/>
            <person name="Gross S."/>
            <person name="Guigo R."/>
            <person name="Gustafson E.A."/>
            <person name="Haerty W."/>
            <person name="Hahn M.W."/>
            <person name="Halligan D.L."/>
            <person name="Halpern A.L."/>
            <person name="Halter G.M."/>
            <person name="Han M.V."/>
            <person name="Heger A."/>
            <person name="Hillier L."/>
            <person name="Hinrichs A.S."/>
            <person name="Holmes I."/>
            <person name="Hoskins R.A."/>
            <person name="Hubisz M.J."/>
            <person name="Hultmark D."/>
            <person name="Huntley M.A."/>
            <person name="Jaffe D.B."/>
            <person name="Jagadeeshan S."/>
            <person name="Jeck W.R."/>
            <person name="Johnson J."/>
            <person name="Jones C.D."/>
            <person name="Jordan W.C."/>
            <person name="Karpen G.H."/>
            <person name="Kataoka E."/>
            <person name="Keightley P.D."/>
            <person name="Kheradpour P."/>
            <person name="Kirkness E.F."/>
            <person name="Koerich L.B."/>
            <person name="Kristiansen K."/>
            <person name="Kudrna D."/>
            <person name="Kulathinal R.J."/>
            <person name="Kumar S."/>
            <person name="Kwok R."/>
            <person name="Lander E."/>
            <person name="Langley C.H."/>
            <person name="Lapoint R."/>
            <person name="Lazzaro B.P."/>
            <person name="Lee S.J."/>
            <person name="Levesque L."/>
            <person name="Li R."/>
            <person name="Lin C.F."/>
            <person name="Lin M.F."/>
            <person name="Lindblad-Toh K."/>
            <person name="Llopart A."/>
            <person name="Long M."/>
            <person name="Low L."/>
            <person name="Lozovsky E."/>
            <person name="Lu J."/>
            <person name="Luo M."/>
            <person name="Machado C.A."/>
            <person name="Makalowski W."/>
            <person name="Marzo M."/>
            <person name="Matsuda M."/>
            <person name="Matzkin L."/>
            <person name="McAllister B."/>
            <person name="McBride C.S."/>
            <person name="McKernan B."/>
            <person name="McKernan K."/>
            <person name="Mendez-Lago M."/>
            <person name="Minx P."/>
            <person name="Mollenhauer M.U."/>
            <person name="Montooth K."/>
            <person name="Mount S.M."/>
            <person name="Mu X."/>
            <person name="Myers E."/>
            <person name="Negre B."/>
            <person name="Newfeld S."/>
            <person name="Nielsen R."/>
            <person name="Noor M.A."/>
            <person name="O'Grady P."/>
            <person name="Pachter L."/>
            <person name="Papaceit M."/>
            <person name="Parisi M.J."/>
            <person name="Parisi M."/>
            <person name="Parts L."/>
            <person name="Pedersen J.S."/>
            <person name="Pesole G."/>
            <person name="Phillippy A.M."/>
            <person name="Ponting C.P."/>
            <person name="Pop M."/>
            <person name="Porcelli D."/>
            <person name="Powell J.R."/>
            <person name="Prohaska S."/>
            <person name="Pruitt K."/>
            <person name="Puig M."/>
            <person name="Quesneville H."/>
            <person name="Ram K.R."/>
            <person name="Rand D."/>
            <person name="Rasmussen M.D."/>
            <person name="Reed L.K."/>
            <person name="Reenan R."/>
            <person name="Reily A."/>
            <person name="Remington K.A."/>
            <person name="Rieger T.T."/>
            <person name="Ritchie M.G."/>
            <person name="Robin C."/>
            <person name="Rogers Y.H."/>
            <person name="Rohde C."/>
            <person name="Rozas J."/>
            <person name="Rubenfield M.J."/>
            <person name="Ruiz A."/>
            <person name="Russo S."/>
            <person name="Salzberg S.L."/>
            <person name="Sanchez-Gracia A."/>
            <person name="Saranga D.J."/>
            <person name="Sato H."/>
            <person name="Schaeffer S.W."/>
            <person name="Schatz M.C."/>
            <person name="Schlenke T."/>
            <person name="Schwartz R."/>
            <person name="Segarra C."/>
            <person name="Singh R.S."/>
            <person name="Sirot L."/>
            <person name="Sirota M."/>
            <person name="Sisneros N.B."/>
            <person name="Smith C.D."/>
            <person name="Smith T.F."/>
            <person name="Spieth J."/>
            <person name="Stage D.E."/>
            <person name="Stark A."/>
            <person name="Stephan W."/>
            <person name="Strausberg R.L."/>
            <person name="Strempel S."/>
            <person name="Sturgill D."/>
            <person name="Sutton G."/>
            <person name="Sutton G.G."/>
            <person name="Tao W."/>
            <person name="Teichmann S."/>
            <person name="Tobari Y.N."/>
            <person name="Tomimura Y."/>
            <person name="Tsolas J.M."/>
            <person name="Valente V.L."/>
            <person name="Venter E."/>
            <person name="Venter J.C."/>
            <person name="Vicario S."/>
            <person name="Vieira F.G."/>
            <person name="Vilella A.J."/>
            <person name="Villasante A."/>
            <person name="Walenz B."/>
            <person name="Wang J."/>
            <person name="Wasserman M."/>
            <person name="Watts T."/>
            <person name="Wilson D."/>
            <person name="Wilson R.K."/>
            <person name="Wing R.A."/>
            <person name="Wolfner M.F."/>
            <person name="Wong A."/>
            <person name="Wong G.K."/>
            <person name="Wu C.I."/>
            <person name="Wu G."/>
            <person name="Yamamoto D."/>
            <person name="Yang H.P."/>
            <person name="Yang S.P."/>
            <person name="Yorke J.A."/>
            <person name="Yoshida K."/>
            <person name="Zdobnov E."/>
            <person name="Zhang P."/>
            <person name="Zhang Y."/>
            <person name="Zimin A.V."/>
            <person name="Baldwin J."/>
            <person name="Abdouelleil A."/>
            <person name="Abdulkadir J."/>
            <person name="Abebe A."/>
            <person name="Abera B."/>
            <person name="Abreu J."/>
            <person name="Acer S.C."/>
            <person name="Aftuck L."/>
            <person name="Alexander A."/>
            <person name="An P."/>
            <person name="Anderson E."/>
            <person name="Anderson S."/>
            <person name="Arachi H."/>
            <person name="Azer M."/>
            <person name="Bachantsang P."/>
            <person name="Barry A."/>
            <person name="Bayul T."/>
            <person name="Berlin A."/>
            <person name="Bessette D."/>
            <person name="Bloom T."/>
            <person name="Blye J."/>
            <person name="Boguslavskiy L."/>
            <person name="Bonnet C."/>
            <person name="Boukhgalter B."/>
            <person name="Bourzgui I."/>
            <person name="Brown A."/>
            <person name="Cahill P."/>
            <person name="Channer S."/>
            <person name="Cheshatsang Y."/>
            <person name="Chuda L."/>
            <person name="Citroen M."/>
            <person name="Collymore A."/>
            <person name="Cooke P."/>
            <person name="Costello M."/>
            <person name="D'Aco K."/>
            <person name="Daza R."/>
            <person name="De Haan G."/>
            <person name="DeGray S."/>
            <person name="DeMaso C."/>
            <person name="Dhargay N."/>
            <person name="Dooley K."/>
            <person name="Dooley E."/>
            <person name="Doricent M."/>
            <person name="Dorje P."/>
            <person name="Dorjee K."/>
            <person name="Dupes A."/>
            <person name="Elong R."/>
            <person name="Falk J."/>
            <person name="Farina A."/>
            <person name="Faro S."/>
            <person name="Ferguson D."/>
            <person name="Fisher S."/>
            <person name="Foley C.D."/>
            <person name="Franke A."/>
            <person name="Friedrich D."/>
            <person name="Gadbois L."/>
            <person name="Gearin G."/>
            <person name="Gearin C.R."/>
            <person name="Giannoukos G."/>
            <person name="Goode T."/>
            <person name="Graham J."/>
            <person name="Grandbois E."/>
            <person name="Grewal S."/>
            <person name="Gyaltsen K."/>
            <person name="Hafez N."/>
            <person name="Hagos B."/>
            <person name="Hall J."/>
            <person name="Henson C."/>
            <person name="Hollinger A."/>
            <person name="Honan T."/>
            <person name="Huard M.D."/>
            <person name="Hughes L."/>
            <person name="Hurhula B."/>
            <person name="Husby M.E."/>
            <person name="Kamat A."/>
            <person name="Kanga B."/>
            <person name="Kashin S."/>
            <person name="Khazanovich D."/>
            <person name="Kisner P."/>
            <person name="Lance K."/>
            <person name="Lara M."/>
            <person name="Lee W."/>
            <person name="Lennon N."/>
            <person name="Letendre F."/>
            <person name="LeVine R."/>
            <person name="Lipovsky A."/>
            <person name="Liu X."/>
            <person name="Liu J."/>
            <person name="Liu S."/>
            <person name="Lokyitsang T."/>
            <person name="Lokyitsang Y."/>
            <person name="Lubonja R."/>
            <person name="Lui A."/>
            <person name="MacDonald P."/>
            <person name="Magnisalis V."/>
            <person name="Maru K."/>
            <person name="Matthews C."/>
            <person name="McCusker W."/>
            <person name="McDonough S."/>
            <person name="Mehta T."/>
            <person name="Meldrim J."/>
            <person name="Meneus L."/>
            <person name="Mihai O."/>
            <person name="Mihalev A."/>
            <person name="Mihova T."/>
            <person name="Mittelman R."/>
            <person name="Mlenga V."/>
            <person name="Montmayeur A."/>
            <person name="Mulrain L."/>
            <person name="Navidi A."/>
            <person name="Naylor J."/>
            <person name="Negash T."/>
            <person name="Nguyen T."/>
            <person name="Nguyen N."/>
            <person name="Nicol R."/>
            <person name="Norbu C."/>
            <person name="Norbu N."/>
            <person name="Novod N."/>
            <person name="O'Neill B."/>
            <person name="Osman S."/>
            <person name="Markiewicz E."/>
            <person name="Oyono O.L."/>
            <person name="Patti C."/>
            <person name="Phunkhang P."/>
            <person name="Pierre F."/>
            <person name="Priest M."/>
            <person name="Raghuraman S."/>
            <person name="Rege F."/>
            <person name="Reyes R."/>
            <person name="Rise C."/>
            <person name="Rogov P."/>
            <person name="Ross K."/>
            <person name="Ryan E."/>
            <person name="Settipalli S."/>
            <person name="Shea T."/>
            <person name="Sherpa N."/>
            <person name="Shi L."/>
            <person name="Shih D."/>
            <person name="Sparrow T."/>
            <person name="Spaulding J."/>
            <person name="Stalker J."/>
            <person name="Stange-Thomann N."/>
            <person name="Stavropoulos S."/>
            <person name="Stone C."/>
            <person name="Strader C."/>
            <person name="Tesfaye S."/>
            <person name="Thomson T."/>
            <person name="Thoulutsang Y."/>
            <person name="Thoulutsang D."/>
            <person name="Topham K."/>
            <person name="Topping I."/>
            <person name="Tsamla T."/>
            <person name="Vassiliev H."/>
            <person name="Vo A."/>
            <person name="Wangchuk T."/>
            <person name="Wangdi T."/>
            <person name="Weiand M."/>
            <person name="Wilkinson J."/>
            <person name="Wilson A."/>
            <person name="Yadav S."/>
            <person name="Young G."/>
            <person name="Yu Q."/>
            <person name="Zembek L."/>
            <person name="Zhong D."/>
            <person name="Zimmer A."/>
            <person name="Zwirko Z."/>
            <person name="Jaffe D.B."/>
            <person name="Alvarez P."/>
            <person name="Brockman W."/>
            <person name="Butler J."/>
            <person name="Chin C."/>
            <person name="Gnerre S."/>
            <person name="Grabherr M."/>
            <person name="Kleber M."/>
            <person name="Mauceli E."/>
            <person name="MacCallum I."/>
        </authorList>
    </citation>
    <scope>NUCLEOTIDE SEQUENCE [LARGE SCALE GENOMIC DNA]</scope>
    <source>
        <strain evidence="31">Tucson 15081-1352.22</strain>
    </source>
</reference>
<keyword evidence="9" id="KW-0336">GPI-anchor</keyword>
<evidence type="ECO:0000256" key="5">
    <source>
        <dbReference type="ARBA" id="ARBA00011748"/>
    </source>
</evidence>
<evidence type="ECO:0000256" key="19">
    <source>
        <dbReference type="ARBA" id="ARBA00023136"/>
    </source>
</evidence>
<dbReference type="GO" id="GO:0042277">
    <property type="term" value="F:peptide binding"/>
    <property type="evidence" value="ECO:0007669"/>
    <property type="project" value="TreeGrafter"/>
</dbReference>
<dbReference type="InterPro" id="IPR050344">
    <property type="entry name" value="Peptidase_M1_aminopeptidases"/>
</dbReference>
<dbReference type="PRINTS" id="PR00756">
    <property type="entry name" value="ALADIPTASE"/>
</dbReference>
<feature type="region of interest" description="Disordered" evidence="26">
    <location>
        <begin position="51"/>
        <end position="77"/>
    </location>
</feature>
<dbReference type="PANTHER" id="PTHR11533">
    <property type="entry name" value="PROTEASE M1 ZINC METALLOPROTEASE"/>
    <property type="match status" value="1"/>
</dbReference>
<evidence type="ECO:0000313" key="30">
    <source>
        <dbReference type="EMBL" id="KRG01076.1"/>
    </source>
</evidence>
<evidence type="ECO:0000256" key="2">
    <source>
        <dbReference type="ARBA" id="ARBA00004401"/>
    </source>
</evidence>
<dbReference type="GO" id="GO:0005886">
    <property type="term" value="C:plasma membrane"/>
    <property type="evidence" value="ECO:0007669"/>
    <property type="project" value="UniProtKB-SubCell"/>
</dbReference>
<evidence type="ECO:0000256" key="6">
    <source>
        <dbReference type="ARBA" id="ARBA00012567"/>
    </source>
</evidence>
<dbReference type="Gene3D" id="1.25.50.20">
    <property type="match status" value="2"/>
</dbReference>
<dbReference type="eggNOG" id="KOG1046">
    <property type="taxonomic scope" value="Eukaryota"/>
</dbReference>
<dbReference type="OrthoDB" id="510539at2759"/>
<dbReference type="Gene3D" id="1.10.390.10">
    <property type="entry name" value="Neutral Protease Domain 2"/>
    <property type="match status" value="2"/>
</dbReference>
<evidence type="ECO:0000256" key="10">
    <source>
        <dbReference type="ARBA" id="ARBA00022670"/>
    </source>
</evidence>
<dbReference type="InterPro" id="IPR014782">
    <property type="entry name" value="Peptidase_M1_dom"/>
</dbReference>
<keyword evidence="16" id="KW-0735">Signal-anchor</keyword>
<dbReference type="GO" id="GO:0008270">
    <property type="term" value="F:zinc ion binding"/>
    <property type="evidence" value="ECO:0007669"/>
    <property type="project" value="InterPro"/>
</dbReference>
<dbReference type="SUPFAM" id="SSF63737">
    <property type="entry name" value="Leukotriene A4 hydrolase N-terminal domain"/>
    <property type="match status" value="2"/>
</dbReference>
<dbReference type="GO" id="GO:0070006">
    <property type="term" value="F:metalloaminopeptidase activity"/>
    <property type="evidence" value="ECO:0007669"/>
    <property type="project" value="TreeGrafter"/>
</dbReference>
<dbReference type="InterPro" id="IPR001930">
    <property type="entry name" value="Peptidase_M1"/>
</dbReference>
<dbReference type="Pfam" id="PF01433">
    <property type="entry name" value="Peptidase_M1"/>
    <property type="match status" value="2"/>
</dbReference>
<dbReference type="Pfam" id="PF11838">
    <property type="entry name" value="ERAP1_C"/>
    <property type="match status" value="2"/>
</dbReference>
<dbReference type="InterPro" id="IPR042097">
    <property type="entry name" value="Aminopeptidase_N-like_N_sf"/>
</dbReference>
<feature type="domain" description="ERAP1-like C-terminal" evidence="28">
    <location>
        <begin position="613"/>
        <end position="931"/>
    </location>
</feature>
<dbReference type="FunFam" id="2.60.40.1910:FF:000003">
    <property type="entry name" value="Aminopeptidase"/>
    <property type="match status" value="2"/>
</dbReference>
<comment type="subunit">
    <text evidence="5">Homodimer; disulfide-linked.</text>
</comment>
<evidence type="ECO:0000256" key="23">
    <source>
        <dbReference type="PIRSR" id="PIRSR634016-1"/>
    </source>
</evidence>
<evidence type="ECO:0000256" key="15">
    <source>
        <dbReference type="ARBA" id="ARBA00022837"/>
    </source>
</evidence>
<feature type="domain" description="Peptidase M1 membrane alanine aminopeptidase" evidence="27">
    <location>
        <begin position="314"/>
        <end position="531"/>
    </location>
</feature>
<evidence type="ECO:0000256" key="26">
    <source>
        <dbReference type="SAM" id="MobiDB-lite"/>
    </source>
</evidence>
<feature type="active site" description="Proton acceptor" evidence="23">
    <location>
        <position position="386"/>
    </location>
</feature>
<comment type="cofactor">
    <cofactor evidence="24">
        <name>Zn(2+)</name>
        <dbReference type="ChEBI" id="CHEBI:29105"/>
    </cofactor>
    <text evidence="24">Binds 1 zinc ion per subunit.</text>
</comment>
<evidence type="ECO:0000256" key="16">
    <source>
        <dbReference type="ARBA" id="ARBA00022968"/>
    </source>
</evidence>
<evidence type="ECO:0000259" key="29">
    <source>
        <dbReference type="Pfam" id="PF17900"/>
    </source>
</evidence>
<evidence type="ECO:0000256" key="18">
    <source>
        <dbReference type="ARBA" id="ARBA00023049"/>
    </source>
</evidence>
<evidence type="ECO:0000256" key="8">
    <source>
        <dbReference type="ARBA" id="ARBA00022475"/>
    </source>
</evidence>
<evidence type="ECO:0000256" key="3">
    <source>
        <dbReference type="ARBA" id="ARBA00004609"/>
    </source>
</evidence>
<keyword evidence="17" id="KW-1133">Transmembrane helix</keyword>
<evidence type="ECO:0000256" key="11">
    <source>
        <dbReference type="ARBA" id="ARBA00022692"/>
    </source>
</evidence>
<comment type="catalytic activity">
    <reaction evidence="1">
        <text>Release of N-terminal glutamate (and to a lesser extent aspartate) from a peptide.</text>
        <dbReference type="EC" id="3.4.11.7"/>
    </reaction>
</comment>
<dbReference type="FunFam" id="2.60.40.1730:FF:000012">
    <property type="entry name" value="Aminopeptidase N"/>
    <property type="match status" value="2"/>
</dbReference>
<feature type="binding site" evidence="24">
    <location>
        <position position="389"/>
    </location>
    <ligand>
        <name>Zn(2+)</name>
        <dbReference type="ChEBI" id="CHEBI:29105"/>
        <note>catalytic</note>
    </ligand>
</feature>
<keyword evidence="15" id="KW-0106">Calcium</keyword>
<keyword evidence="19" id="KW-0472">Membrane</keyword>
<dbReference type="EC" id="3.4.11.7" evidence="6"/>
<dbReference type="SUPFAM" id="SSF55486">
    <property type="entry name" value="Metalloproteases ('zincins'), catalytic domain"/>
    <property type="match status" value="2"/>
</dbReference>
<dbReference type="GO" id="GO:0043171">
    <property type="term" value="P:peptide catabolic process"/>
    <property type="evidence" value="ECO:0007669"/>
    <property type="project" value="TreeGrafter"/>
</dbReference>
<accession>A0A0Q9X6W1</accession>
<keyword evidence="7" id="KW-0031">Aminopeptidase</keyword>
<dbReference type="Proteomes" id="UP000009192">
    <property type="component" value="Unassembled WGS sequence"/>
</dbReference>
<dbReference type="GO" id="GO:0005615">
    <property type="term" value="C:extracellular space"/>
    <property type="evidence" value="ECO:0007669"/>
    <property type="project" value="TreeGrafter"/>
</dbReference>
<feature type="domain" description="ERAP1-like C-terminal" evidence="28">
    <location>
        <begin position="1561"/>
        <end position="1882"/>
    </location>
</feature>
<dbReference type="InterPro" id="IPR034016">
    <property type="entry name" value="M1_APN-typ"/>
</dbReference>
<feature type="binding site" evidence="24">
    <location>
        <position position="408"/>
    </location>
    <ligand>
        <name>Zn(2+)</name>
        <dbReference type="ChEBI" id="CHEBI:29105"/>
        <note>catalytic</note>
    </ligand>
</feature>
<dbReference type="PANTHER" id="PTHR11533:SF276">
    <property type="entry name" value="GLUTAMYL AMINOPEPTIDASE"/>
    <property type="match status" value="1"/>
</dbReference>
<feature type="domain" description="Peptidase M1 membrane alanine aminopeptidase" evidence="27">
    <location>
        <begin position="1259"/>
        <end position="1477"/>
    </location>
</feature>
<evidence type="ECO:0000256" key="17">
    <source>
        <dbReference type="ARBA" id="ARBA00022989"/>
    </source>
</evidence>
<dbReference type="FunFam" id="1.10.390.10:FF:000016">
    <property type="entry name" value="Glutamyl aminopeptidase"/>
    <property type="match status" value="1"/>
</dbReference>
<feature type="domain" description="Aminopeptidase N-like N-terminal" evidence="29">
    <location>
        <begin position="88"/>
        <end position="273"/>
    </location>
</feature>
<name>A0A0Q9X6W1_DROMO</name>
<comment type="similarity">
    <text evidence="4">Belongs to the peptidase M1 family.</text>
</comment>
<dbReference type="GO" id="GO:0006508">
    <property type="term" value="P:proteolysis"/>
    <property type="evidence" value="ECO:0007669"/>
    <property type="project" value="UniProtKB-KW"/>
</dbReference>
<evidence type="ECO:0000259" key="27">
    <source>
        <dbReference type="Pfam" id="PF01433"/>
    </source>
</evidence>
<dbReference type="InterPro" id="IPR024571">
    <property type="entry name" value="ERAP1-like_C_dom"/>
</dbReference>
<feature type="binding site" evidence="24">
    <location>
        <position position="385"/>
    </location>
    <ligand>
        <name>Zn(2+)</name>
        <dbReference type="ChEBI" id="CHEBI:29105"/>
        <note>catalytic</note>
    </ligand>
</feature>
<dbReference type="EMBL" id="CH933806">
    <property type="protein sequence ID" value="KRG01076.1"/>
    <property type="molecule type" value="Genomic_DNA"/>
</dbReference>
<keyword evidence="13" id="KW-0378">Hydrolase</keyword>
<dbReference type="FunFam" id="1.25.50.20:FF:000001">
    <property type="entry name" value="Aminopeptidase"/>
    <property type="match status" value="2"/>
</dbReference>
<dbReference type="InterPro" id="IPR027268">
    <property type="entry name" value="Peptidase_M4/M1_CTD_sf"/>
</dbReference>
<dbReference type="Gene3D" id="2.60.40.1910">
    <property type="match status" value="2"/>
</dbReference>
<evidence type="ECO:0000256" key="20">
    <source>
        <dbReference type="ARBA" id="ARBA00023157"/>
    </source>
</evidence>
<dbReference type="CDD" id="cd09601">
    <property type="entry name" value="M1_APN-Q_like"/>
    <property type="match status" value="2"/>
</dbReference>
<dbReference type="KEGG" id="dmo:Dmoj_GI24329"/>
<sequence>MIITAKVVSICLGVALTAFTISTIVLAVQKANLTADLRDAQEKLDQLEAGFTSTTAVPSSPTESTTVEPGPTEPPEKIDYRLPTALTPTNYDLYLYPNIETGEFTGEETISITVNDPTDKIVLHSLNLNIKSAHVYQAMEPTIAVKDYEFDAIREFLIIHLTQDLAKGATVLLTLEFSGNMENKIVGLYSSSYVKADESRKKIATSKFEPTYARQAFPCFDEPALKATFEITLVHPKDGDYHSLSNMNVEDQLEKDTYTEVRFAKSVPMSTYLACFIVSDFKSKTVKIDTKGIGEPFDMGVYATPEQIEKVDFATTVGKGVIEYYIDYFQIEYPLPKLDMAAIPDFVSGAMEHWGLVTYRETSLLYEEATSSTVNKQRVASVIAHEFAHMWFGNLVTMHWWNDLWLNEGFASFIEYLGVDSVFPEWNMRDQFIVSTLHAVFNLDGTLGSHPIIQKVENPDQITEIFDTITYSKGSSLVRMLEDFLGETIFRRAVTNYLNEYKYQNAVTDNFFAEIDKLGLDFNVTDIMLTWTVQMGLPVVTITKVTDTEYKLTQKRFLSNPNDYNVVHEPSEFNYRWSIPITYTTSQDPTVKREWFYHDKSEITITVPTAVNWIKFNYDQVGYYRVNYDQSLWASLADQMVAKPEAFSAGDRASLLNDAFALADATQLPYEIAFDMTKYLDKEVEYVPWSVAASKLTSLKHTLFYTSSYAKFKKYATTLIEPIYTSLTWTVGEDHLDNRLRVTALSAACSLGLESCLTEGGQQFKAWLATPDTRPSPDVRETVYYYGMQSVGNQEIWDTVWELFVNEADASEKSKLMYGLAAVQEPWLLQRYIDLAWNEEYVRGQDYFTCLTYISANPMGESLVWDYVREHWPQLVARFGLNERYLGNLIPSITARFHTQTKLEEMEQFFAKYPEAGAGTAARVRALETVKNNIVWLAENLESVDAWLEQQQRLNLNCDQLLQLAIVGRGIKMFSNGYGLSVFLLFAVMVFLVGADLRDMREKIDIYETPNDTQIYRSRRAMRGTKEEIDYRLPKTVKPSSYELYLHPNLEADTFMGQEKIRINVLETTNQIVLHSQDLVLTSVYVMNHEVENYELDELRQLLIVNMKEPLAANVVVTLGIVFEGKWLGKLEGLYSSSYSTPAGQRRKIATTKFEPTYARQAFPCFDEPALKATFTISVVHPNSGSYTALSNMNEEDSMNLGEESMVTFASSVPMSTYLACIIVSDFDSQTGTVKANGIGNDFTMRAFATPHQLHKVKYALDFGIAVTEYYIKYFNVEYPLPKLDMAAIPDFSSNAMEHWGLVTYRETALLYDENYSSTLNKQSIAGVLAHEITHQWFGNLVTMNWWNDLWLNEGFARFMQYKGVHAVHSDWGMLEQFQILALQPVLVYDAKLSSHPIVQKVESPDEISAIFDTISYEKAGSVLRMLESLVGSEKFEAAVTSYLTKFKYANTVTDDFLTEVAAQFSDLDVKLLMRTWTEQMGYPVLNVRRVGETDFMIEQQRFLSNKDSYDVVVDPVEFGYKWTVPVTYILDNSPVTEVNSRVFEYNQETLDIEVPTSAKWIKLNVRQLGYYRVNYESSIWQALIQQLITQPTRFDVADRAHLLNDAFALADASQLSYRVPLEMTAYLPDERDFVPWYVASSGLFSLRDQLMFTDTYVDYMSYARTLLTNVYNQVGWTVEQDNHLGNRLRMSVLKLACALELKDCQEQAEQRFTKWLNAPTAENRPAPDLREVVYYYGMQQASNEKNWEALLELFKAESDASEKSKLMYGLSAVQDAQLLYRFLDLASDETIVRSQDYFTAVENIANNPVGLPIVWDYYRENWPTLVARFGLNNRSFGRLIARITSKFSSEQKLQEVESFFLKYPESGAGASSRQEAIETIKYNINWLKANKNDIASWLGGSPSPMTSKYPL</sequence>
<proteinExistence type="inferred from homology"/>
<evidence type="ECO:0000259" key="28">
    <source>
        <dbReference type="Pfam" id="PF11838"/>
    </source>
</evidence>
<keyword evidence="22" id="KW-0449">Lipoprotein</keyword>
<evidence type="ECO:0000256" key="4">
    <source>
        <dbReference type="ARBA" id="ARBA00010136"/>
    </source>
</evidence>
<keyword evidence="20" id="KW-1015">Disulfide bond</keyword>
<dbReference type="FunFam" id="1.10.390.10:FF:000006">
    <property type="entry name" value="Puromycin-sensitive aminopeptidase"/>
    <property type="match status" value="1"/>
</dbReference>
<evidence type="ECO:0000256" key="25">
    <source>
        <dbReference type="PIRSR" id="PIRSR634016-4"/>
    </source>
</evidence>
<evidence type="ECO:0000256" key="1">
    <source>
        <dbReference type="ARBA" id="ARBA00001703"/>
    </source>
</evidence>
<feature type="compositionally biased region" description="Low complexity" evidence="26">
    <location>
        <begin position="52"/>
        <end position="70"/>
    </location>
</feature>
<gene>
    <name evidence="30" type="primary">Dmoj\GI24329</name>
    <name evidence="30" type="ORF">Dmoj_GI24329</name>
</gene>
<evidence type="ECO:0000256" key="7">
    <source>
        <dbReference type="ARBA" id="ARBA00022438"/>
    </source>
</evidence>